<comment type="caution">
    <text evidence="1">The sequence shown here is derived from an EMBL/GenBank/DDBJ whole genome shotgun (WGS) entry which is preliminary data.</text>
</comment>
<dbReference type="Proteomes" id="UP000571017">
    <property type="component" value="Unassembled WGS sequence"/>
</dbReference>
<dbReference type="AlphaFoldDB" id="A0A838CXI3"/>
<evidence type="ECO:0000313" key="2">
    <source>
        <dbReference type="Proteomes" id="UP000571017"/>
    </source>
</evidence>
<evidence type="ECO:0000313" key="1">
    <source>
        <dbReference type="EMBL" id="MBA2176316.1"/>
    </source>
</evidence>
<dbReference type="EMBL" id="JACEFG010000003">
    <property type="protein sequence ID" value="MBA2176316.1"/>
    <property type="molecule type" value="Genomic_DNA"/>
</dbReference>
<organism evidence="1 2">
    <name type="scientific">Halobacillus locisalis</name>
    <dbReference type="NCBI Taxonomy" id="220753"/>
    <lineage>
        <taxon>Bacteria</taxon>
        <taxon>Bacillati</taxon>
        <taxon>Bacillota</taxon>
        <taxon>Bacilli</taxon>
        <taxon>Bacillales</taxon>
        <taxon>Bacillaceae</taxon>
        <taxon>Halobacillus</taxon>
    </lineage>
</organism>
<reference evidence="1 2" key="1">
    <citation type="journal article" date="2004" name="Extremophiles">
        <title>Halobacillus locisalis sp. nov., a halophilic bacterium isolated from a marine solar saltern of the Yellow Sea in Korea.</title>
        <authorList>
            <person name="Yoon J.H."/>
            <person name="Kang K.H."/>
            <person name="Oh T.K."/>
            <person name="Park Y.H."/>
        </authorList>
    </citation>
    <scope>NUCLEOTIDE SEQUENCE [LARGE SCALE GENOMIC DNA]</scope>
    <source>
        <strain evidence="1 2">KCTC 3788</strain>
    </source>
</reference>
<keyword evidence="2" id="KW-1185">Reference proteome</keyword>
<sequence>MKVEEKAVNIGAKKISYTHIQNNSTKVCFMFSGAGYTYDQPLFYYSTMAMLEDHIDIVHIHYRYTHDELALPLTTLVEMVTRDVEAVMKRILASHEYNEPIIRTT</sequence>
<accession>A0A838CXI3</accession>
<proteinExistence type="predicted"/>
<name>A0A838CXI3_9BACI</name>
<protein>
    <submittedName>
        <fullName evidence="1">Uncharacterized protein</fullName>
    </submittedName>
</protein>
<gene>
    <name evidence="1" type="ORF">H0266_15575</name>
</gene>
<dbReference type="RefSeq" id="WP_181473343.1">
    <property type="nucleotide sequence ID" value="NZ_JACEFG010000003.1"/>
</dbReference>